<feature type="binding site" evidence="8">
    <location>
        <position position="114"/>
    </location>
    <ligand>
        <name>ATP</name>
        <dbReference type="ChEBI" id="CHEBI:30616"/>
    </ligand>
</feature>
<dbReference type="AlphaFoldDB" id="A0A7H0K8V3"/>
<dbReference type="EC" id="2.7.7.-" evidence="8"/>
<comment type="function">
    <text evidence="8">Nucleotidyltransferase involved in the post-translational modification of proteins. It can catalyze the addition of adenosine monophosphate (AMP) or uridine monophosphate (UMP) to a protein, resulting in modifications known as AMPylation and UMPylation.</text>
</comment>
<dbReference type="Proteomes" id="UP000577408">
    <property type="component" value="Unassembled WGS sequence"/>
</dbReference>
<keyword evidence="5 8" id="KW-0547">Nucleotide-binding</keyword>
<dbReference type="InterPro" id="IPR003846">
    <property type="entry name" value="SelO"/>
</dbReference>
<comment type="catalytic activity">
    <reaction evidence="8">
        <text>L-seryl-[protein] + ATP = 3-O-(5'-adenylyl)-L-seryl-[protein] + diphosphate</text>
        <dbReference type="Rhea" id="RHEA:58120"/>
        <dbReference type="Rhea" id="RHEA-COMP:9863"/>
        <dbReference type="Rhea" id="RHEA-COMP:15073"/>
        <dbReference type="ChEBI" id="CHEBI:29999"/>
        <dbReference type="ChEBI" id="CHEBI:30616"/>
        <dbReference type="ChEBI" id="CHEBI:33019"/>
        <dbReference type="ChEBI" id="CHEBI:142516"/>
        <dbReference type="EC" id="2.7.7.108"/>
    </reaction>
</comment>
<keyword evidence="3 8" id="KW-0548">Nucleotidyltransferase</keyword>
<feature type="binding site" evidence="8">
    <location>
        <position position="231"/>
    </location>
    <ligand>
        <name>Mg(2+)</name>
        <dbReference type="ChEBI" id="CHEBI:18420"/>
    </ligand>
</feature>
<feature type="binding site" evidence="8">
    <location>
        <position position="240"/>
    </location>
    <ligand>
        <name>ATP</name>
        <dbReference type="ChEBI" id="CHEBI:30616"/>
    </ligand>
</feature>
<evidence type="ECO:0000256" key="3">
    <source>
        <dbReference type="ARBA" id="ARBA00022695"/>
    </source>
</evidence>
<evidence type="ECO:0000256" key="7">
    <source>
        <dbReference type="ARBA" id="ARBA00022842"/>
    </source>
</evidence>
<evidence type="ECO:0000256" key="8">
    <source>
        <dbReference type="HAMAP-Rule" id="MF_00692"/>
    </source>
</evidence>
<dbReference type="EC" id="2.7.7.108" evidence="8"/>
<feature type="binding site" evidence="8">
    <location>
        <position position="82"/>
    </location>
    <ligand>
        <name>ATP</name>
        <dbReference type="ChEBI" id="CHEBI:30616"/>
    </ligand>
</feature>
<dbReference type="GO" id="GO:0000287">
    <property type="term" value="F:magnesium ion binding"/>
    <property type="evidence" value="ECO:0007669"/>
    <property type="project" value="UniProtKB-UniRule"/>
</dbReference>
<comment type="catalytic activity">
    <reaction evidence="8">
        <text>L-histidyl-[protein] + UTP = N(tele)-(5'-uridylyl)-L-histidyl-[protein] + diphosphate</text>
        <dbReference type="Rhea" id="RHEA:83891"/>
        <dbReference type="Rhea" id="RHEA-COMP:9745"/>
        <dbReference type="Rhea" id="RHEA-COMP:20239"/>
        <dbReference type="ChEBI" id="CHEBI:29979"/>
        <dbReference type="ChEBI" id="CHEBI:33019"/>
        <dbReference type="ChEBI" id="CHEBI:46398"/>
        <dbReference type="ChEBI" id="CHEBI:233474"/>
    </reaction>
</comment>
<dbReference type="PANTHER" id="PTHR32057">
    <property type="entry name" value="PROTEIN ADENYLYLTRANSFERASE SELO, MITOCHONDRIAL"/>
    <property type="match status" value="1"/>
</dbReference>
<dbReference type="GO" id="GO:0030145">
    <property type="term" value="F:manganese ion binding"/>
    <property type="evidence" value="ECO:0007669"/>
    <property type="project" value="UniProtKB-UniRule"/>
</dbReference>
<comment type="catalytic activity">
    <reaction evidence="8">
        <text>L-threonyl-[protein] + ATP = 3-O-(5'-adenylyl)-L-threonyl-[protein] + diphosphate</text>
        <dbReference type="Rhea" id="RHEA:54292"/>
        <dbReference type="Rhea" id="RHEA-COMP:11060"/>
        <dbReference type="Rhea" id="RHEA-COMP:13847"/>
        <dbReference type="ChEBI" id="CHEBI:30013"/>
        <dbReference type="ChEBI" id="CHEBI:30616"/>
        <dbReference type="ChEBI" id="CHEBI:33019"/>
        <dbReference type="ChEBI" id="CHEBI:138113"/>
        <dbReference type="EC" id="2.7.7.108"/>
    </reaction>
</comment>
<dbReference type="EMBL" id="JABFED010000002">
    <property type="protein sequence ID" value="MBA1837155.1"/>
    <property type="molecule type" value="Genomic_DNA"/>
</dbReference>
<dbReference type="GO" id="GO:0070733">
    <property type="term" value="F:AMPylase activity"/>
    <property type="evidence" value="ECO:0007669"/>
    <property type="project" value="UniProtKB-EC"/>
</dbReference>
<accession>A0A7H0K8V3</accession>
<dbReference type="HAMAP" id="MF_00692">
    <property type="entry name" value="SelO"/>
    <property type="match status" value="1"/>
</dbReference>
<feature type="active site" description="Proton acceptor" evidence="8">
    <location>
        <position position="230"/>
    </location>
</feature>
<sequence length="401" mass="43492">MNRPQLAHTLADTLPELAHEEPGTQFENPQLVAFNEPLAAELGLDVDWLQSDDGLKFLTGAGGGHAMAYAGHQFGQFVPLLGDGRALLLGDIAGYEIQLKGSGPTAFSRPGSDGVGAIGPMLREHLVSTFMHAVGVPTTRSLAVLTTGGTVVRQQGAVPGGIVVRVAKSHLRVGTVQYAATQSEELTRKVMEAAGFADAAEMLQTVTRRQFDLVAHWMRLGFVHGVMNTDNVALSGETIDYGPCAFTERFDSNISFSSIDRQHRYAFGNQPNIIAWNMARLAEALYPLLGQEKVNEYVGTVQSAWDEAWNHWIGQDFDGLNGAEDITTYNRDRGINGAPGPVFVPRNQMLQEAIDAAELRGDYAPYNELLAATSDPYNEKAGPEWMARPEGQLPYVTFCGT</sequence>
<comment type="cofactor">
    <cofactor evidence="8">
        <name>Mg(2+)</name>
        <dbReference type="ChEBI" id="CHEBI:18420"/>
    </cofactor>
    <cofactor evidence="8">
        <name>Mn(2+)</name>
        <dbReference type="ChEBI" id="CHEBI:29035"/>
    </cofactor>
</comment>
<evidence type="ECO:0000256" key="5">
    <source>
        <dbReference type="ARBA" id="ARBA00022741"/>
    </source>
</evidence>
<dbReference type="RefSeq" id="WP_181191858.1">
    <property type="nucleotide sequence ID" value="NZ_JABFED010000002.1"/>
</dbReference>
<keyword evidence="2 8" id="KW-0808">Transferase</keyword>
<feature type="binding site" evidence="8">
    <location>
        <position position="100"/>
    </location>
    <ligand>
        <name>ATP</name>
        <dbReference type="ChEBI" id="CHEBI:30616"/>
    </ligand>
</feature>
<keyword evidence="4 8" id="KW-0479">Metal-binding</keyword>
<protein>
    <recommendedName>
        <fullName evidence="8">Protein nucleotidyltransferase YdiU</fullName>
        <ecNumber evidence="8">2.7.7.-</ecNumber>
    </recommendedName>
    <alternativeName>
        <fullName evidence="8">Protein adenylyltransferase YdiU</fullName>
        <ecNumber evidence="8">2.7.7.108</ecNumber>
    </alternativeName>
    <alternativeName>
        <fullName evidence="8">Protein uridylyltransferase YdiU</fullName>
        <ecNumber evidence="8">2.7.7.-</ecNumber>
    </alternativeName>
</protein>
<reference evidence="9 10" key="1">
    <citation type="submission" date="2020-05" db="EMBL/GenBank/DDBJ databases">
        <title>Descriptions of Corynebacterium xxxx sp. nov., Corynebacterium yyyy sp. nov. and Corynebacterium zzzz sp. nov.</title>
        <authorList>
            <person name="Zhang G."/>
        </authorList>
    </citation>
    <scope>NUCLEOTIDE SEQUENCE [LARGE SCALE GENOMIC DNA]</scope>
    <source>
        <strain evidence="10">zg-913</strain>
    </source>
</reference>
<dbReference type="GO" id="GO:0005524">
    <property type="term" value="F:ATP binding"/>
    <property type="evidence" value="ECO:0007669"/>
    <property type="project" value="UniProtKB-UniRule"/>
</dbReference>
<keyword evidence="7 8" id="KW-0460">Magnesium</keyword>
<dbReference type="Pfam" id="PF02696">
    <property type="entry name" value="SelO"/>
    <property type="match status" value="1"/>
</dbReference>
<feature type="binding site" evidence="8">
    <location>
        <position position="84"/>
    </location>
    <ligand>
        <name>ATP</name>
        <dbReference type="ChEBI" id="CHEBI:30616"/>
    </ligand>
</feature>
<gene>
    <name evidence="8" type="primary">ydiU</name>
    <name evidence="8" type="synonym">selO</name>
    <name evidence="9" type="ORF">HMA55_04440</name>
</gene>
<keyword evidence="6 8" id="KW-0067">ATP-binding</keyword>
<feature type="binding site" evidence="8">
    <location>
        <position position="113"/>
    </location>
    <ligand>
        <name>ATP</name>
        <dbReference type="ChEBI" id="CHEBI:30616"/>
    </ligand>
</feature>
<evidence type="ECO:0000313" key="10">
    <source>
        <dbReference type="Proteomes" id="UP000577408"/>
    </source>
</evidence>
<evidence type="ECO:0000256" key="6">
    <source>
        <dbReference type="ARBA" id="ARBA00022840"/>
    </source>
</evidence>
<evidence type="ECO:0000313" key="9">
    <source>
        <dbReference type="EMBL" id="MBA1837155.1"/>
    </source>
</evidence>
<comment type="caution">
    <text evidence="9">The sequence shown here is derived from an EMBL/GenBank/DDBJ whole genome shotgun (WGS) entry which is preliminary data.</text>
</comment>
<organism evidence="9 10">
    <name type="scientific">Corynebacterium wankanglinii</name>
    <dbReference type="NCBI Taxonomy" id="2735136"/>
    <lineage>
        <taxon>Bacteria</taxon>
        <taxon>Bacillati</taxon>
        <taxon>Actinomycetota</taxon>
        <taxon>Actinomycetes</taxon>
        <taxon>Mycobacteriales</taxon>
        <taxon>Corynebacteriaceae</taxon>
        <taxon>Corynebacterium</taxon>
    </lineage>
</organism>
<comment type="catalytic activity">
    <reaction evidence="8">
        <text>L-tyrosyl-[protein] + ATP = O-(5'-adenylyl)-L-tyrosyl-[protein] + diphosphate</text>
        <dbReference type="Rhea" id="RHEA:54288"/>
        <dbReference type="Rhea" id="RHEA-COMP:10136"/>
        <dbReference type="Rhea" id="RHEA-COMP:13846"/>
        <dbReference type="ChEBI" id="CHEBI:30616"/>
        <dbReference type="ChEBI" id="CHEBI:33019"/>
        <dbReference type="ChEBI" id="CHEBI:46858"/>
        <dbReference type="ChEBI" id="CHEBI:83624"/>
        <dbReference type="EC" id="2.7.7.108"/>
    </reaction>
</comment>
<keyword evidence="10" id="KW-1185">Reference proteome</keyword>
<feature type="binding site" evidence="8">
    <location>
        <position position="172"/>
    </location>
    <ligand>
        <name>ATP</name>
        <dbReference type="ChEBI" id="CHEBI:30616"/>
    </ligand>
</feature>
<keyword evidence="8" id="KW-0464">Manganese</keyword>
<feature type="binding site" evidence="8">
    <location>
        <position position="85"/>
    </location>
    <ligand>
        <name>ATP</name>
        <dbReference type="ChEBI" id="CHEBI:30616"/>
    </ligand>
</feature>
<proteinExistence type="inferred from homology"/>
<feature type="binding site" evidence="8">
    <location>
        <position position="165"/>
    </location>
    <ligand>
        <name>ATP</name>
        <dbReference type="ChEBI" id="CHEBI:30616"/>
    </ligand>
</feature>
<name>A0A7H0K8V3_9CORY</name>
<dbReference type="PANTHER" id="PTHR32057:SF14">
    <property type="entry name" value="PROTEIN ADENYLYLTRANSFERASE SELO, MITOCHONDRIAL"/>
    <property type="match status" value="1"/>
</dbReference>
<evidence type="ECO:0000256" key="2">
    <source>
        <dbReference type="ARBA" id="ARBA00022679"/>
    </source>
</evidence>
<comment type="catalytic activity">
    <reaction evidence="8">
        <text>L-seryl-[protein] + UTP = O-(5'-uridylyl)-L-seryl-[protein] + diphosphate</text>
        <dbReference type="Rhea" id="RHEA:64604"/>
        <dbReference type="Rhea" id="RHEA-COMP:9863"/>
        <dbReference type="Rhea" id="RHEA-COMP:16635"/>
        <dbReference type="ChEBI" id="CHEBI:29999"/>
        <dbReference type="ChEBI" id="CHEBI:33019"/>
        <dbReference type="ChEBI" id="CHEBI:46398"/>
        <dbReference type="ChEBI" id="CHEBI:156051"/>
    </reaction>
</comment>
<evidence type="ECO:0000256" key="1">
    <source>
        <dbReference type="ARBA" id="ARBA00009747"/>
    </source>
</evidence>
<feature type="binding site" evidence="8">
    <location>
        <position position="240"/>
    </location>
    <ligand>
        <name>Mg(2+)</name>
        <dbReference type="ChEBI" id="CHEBI:18420"/>
    </ligand>
</feature>
<evidence type="ECO:0000256" key="4">
    <source>
        <dbReference type="ARBA" id="ARBA00022723"/>
    </source>
</evidence>
<comment type="catalytic activity">
    <reaction evidence="8">
        <text>L-tyrosyl-[protein] + UTP = O-(5'-uridylyl)-L-tyrosyl-[protein] + diphosphate</text>
        <dbReference type="Rhea" id="RHEA:83887"/>
        <dbReference type="Rhea" id="RHEA-COMP:10136"/>
        <dbReference type="Rhea" id="RHEA-COMP:20238"/>
        <dbReference type="ChEBI" id="CHEBI:33019"/>
        <dbReference type="ChEBI" id="CHEBI:46398"/>
        <dbReference type="ChEBI" id="CHEBI:46858"/>
        <dbReference type="ChEBI" id="CHEBI:90602"/>
    </reaction>
</comment>
<comment type="similarity">
    <text evidence="1 8">Belongs to the SELO family.</text>
</comment>